<dbReference type="RefSeq" id="WP_257923531.1">
    <property type="nucleotide sequence ID" value="NZ_JAMXQV010000017.1"/>
</dbReference>
<sequence>MAEVDWHAVPGPAGWYDPDTVGPALRDLAAATSVREASSPSSVLFNSGVLHEHSGTLYPAAAYAAPALLDIVEHGHPVVRVIAADLLTYAMEFGPSSDYPLADGVSVCCAVAAHVRARRAALTQWPELRREADRHRPPDSCPVT</sequence>
<gene>
    <name evidence="1" type="ORF">M8542_29460</name>
</gene>
<dbReference type="Proteomes" id="UP001144096">
    <property type="component" value="Unassembled WGS sequence"/>
</dbReference>
<comment type="caution">
    <text evidence="1">The sequence shown here is derived from an EMBL/GenBank/DDBJ whole genome shotgun (WGS) entry which is preliminary data.</text>
</comment>
<protein>
    <submittedName>
        <fullName evidence="1">Uncharacterized protein</fullName>
    </submittedName>
</protein>
<dbReference type="EMBL" id="JAMXQV010000017">
    <property type="protein sequence ID" value="MCR6486964.1"/>
    <property type="molecule type" value="Genomic_DNA"/>
</dbReference>
<dbReference type="AlphaFoldDB" id="A0A9X2NHT0"/>
<name>A0A9X2NHT0_9PSEU</name>
<evidence type="ECO:0000313" key="1">
    <source>
        <dbReference type="EMBL" id="MCR6486964.1"/>
    </source>
</evidence>
<organism evidence="1 2">
    <name type="scientific">Amycolatopsis iheyensis</name>
    <dbReference type="NCBI Taxonomy" id="2945988"/>
    <lineage>
        <taxon>Bacteria</taxon>
        <taxon>Bacillati</taxon>
        <taxon>Actinomycetota</taxon>
        <taxon>Actinomycetes</taxon>
        <taxon>Pseudonocardiales</taxon>
        <taxon>Pseudonocardiaceae</taxon>
        <taxon>Amycolatopsis</taxon>
    </lineage>
</organism>
<keyword evidence="2" id="KW-1185">Reference proteome</keyword>
<accession>A0A9X2NHT0</accession>
<evidence type="ECO:0000313" key="2">
    <source>
        <dbReference type="Proteomes" id="UP001144096"/>
    </source>
</evidence>
<proteinExistence type="predicted"/>
<reference evidence="1" key="1">
    <citation type="submission" date="2022-06" db="EMBL/GenBank/DDBJ databases">
        <title>Amycolatopsis iheyaensis sp. nov., a new species of the genus Amycolatopsis isolated from soil in Iheya island, Japan.</title>
        <authorList>
            <person name="Ngamcharungchit C."/>
            <person name="Kanto H."/>
            <person name="Take A."/>
            <person name="Intra B."/>
            <person name="Matsumoto A."/>
            <person name="Panbangred W."/>
            <person name="Inahashi Y."/>
        </authorList>
    </citation>
    <scope>NUCLEOTIDE SEQUENCE</scope>
    <source>
        <strain evidence="1">OK19-0408</strain>
    </source>
</reference>